<organism evidence="1 2">
    <name type="scientific">Dendronalium phyllosphericum CENA369</name>
    <dbReference type="NCBI Taxonomy" id="1725256"/>
    <lineage>
        <taxon>Bacteria</taxon>
        <taxon>Bacillati</taxon>
        <taxon>Cyanobacteriota</taxon>
        <taxon>Cyanophyceae</taxon>
        <taxon>Nostocales</taxon>
        <taxon>Nostocaceae</taxon>
        <taxon>Dendronalium</taxon>
        <taxon>Dendronalium phyllosphericum</taxon>
    </lineage>
</organism>
<proteinExistence type="predicted"/>
<comment type="caution">
    <text evidence="1">The sequence shown here is derived from an EMBL/GenBank/DDBJ whole genome shotgun (WGS) entry which is preliminary data.</text>
</comment>
<reference evidence="1 2" key="1">
    <citation type="journal article" date="2021" name="Int. J. Syst. Evol. Microbiol.">
        <title>Amazonocrinis nigriterrae gen. nov., sp. nov., Atlanticothrix silvestris gen. nov., sp. nov. and Dendronalium phyllosphericum gen. nov., sp. nov., nostocacean cyanobacteria from Brazilian environments.</title>
        <authorList>
            <person name="Alvarenga D.O."/>
            <person name="Andreote A.P.D."/>
            <person name="Branco L.H.Z."/>
            <person name="Delbaje E."/>
            <person name="Cruz R.B."/>
            <person name="Varani A.M."/>
            <person name="Fiore M.F."/>
        </authorList>
    </citation>
    <scope>NUCLEOTIDE SEQUENCE [LARGE SCALE GENOMIC DNA]</scope>
    <source>
        <strain evidence="1 2">CENA369</strain>
    </source>
</reference>
<sequence>MAEFIIDRLTNQFQAVCEVYRNWEMPEKLSKVVNLKELRKAFSFEVLDFRENF</sequence>
<dbReference type="AlphaFoldDB" id="A0A8J7LFF2"/>
<protein>
    <submittedName>
        <fullName evidence="1">Uncharacterized protein</fullName>
    </submittedName>
</protein>
<accession>A0A8J7LFF2</accession>
<dbReference type="RefSeq" id="WP_214432867.1">
    <property type="nucleotide sequence ID" value="NZ_CAWPUQ010000288.1"/>
</dbReference>
<dbReference type="EMBL" id="JAECZA010000053">
    <property type="protein sequence ID" value="MBH8574048.1"/>
    <property type="molecule type" value="Genomic_DNA"/>
</dbReference>
<evidence type="ECO:0000313" key="2">
    <source>
        <dbReference type="Proteomes" id="UP000662314"/>
    </source>
</evidence>
<keyword evidence="2" id="KW-1185">Reference proteome</keyword>
<evidence type="ECO:0000313" key="1">
    <source>
        <dbReference type="EMBL" id="MBH8574048.1"/>
    </source>
</evidence>
<dbReference type="Proteomes" id="UP000662314">
    <property type="component" value="Unassembled WGS sequence"/>
</dbReference>
<gene>
    <name evidence="1" type="ORF">I8752_13660</name>
</gene>
<name>A0A8J7LFF2_9NOST</name>